<sequence>MGDERTISEAIGNDHKTIDSYADKIKSSSTLEEKIQWRNQFTWALARHAVSEELTMYPTMEKHMGQEGTDLTNLDREQHQAVSAGFYSAWDEANMPQVKEDLYKLQSMSPDDSQFSPLLEQLLKDLHTHIEHESNEDMPRLEQLLSREESRDLASQFQRTKMILPTRSHPYAPNKPYFENFGAMLAAPIDKFADLLRSFPPDSQV</sequence>
<protein>
    <recommendedName>
        <fullName evidence="1">Hemerythrin-like domain-containing protein</fullName>
    </recommendedName>
</protein>
<feature type="domain" description="Hemerythrin-like" evidence="1">
    <location>
        <begin position="9"/>
        <end position="141"/>
    </location>
</feature>
<comment type="caution">
    <text evidence="2">The sequence shown here is derived from an EMBL/GenBank/DDBJ whole genome shotgun (WGS) entry which is preliminary data.</text>
</comment>
<dbReference type="EMBL" id="JASNWA010000006">
    <property type="protein sequence ID" value="KAK3174809.1"/>
    <property type="molecule type" value="Genomic_DNA"/>
</dbReference>
<dbReference type="InterPro" id="IPR012312">
    <property type="entry name" value="Hemerythrin-like"/>
</dbReference>
<accession>A0AAE0DLX2</accession>
<dbReference type="Proteomes" id="UP001276659">
    <property type="component" value="Unassembled WGS sequence"/>
</dbReference>
<dbReference type="PANTHER" id="PTHR35585:SF1">
    <property type="entry name" value="HHE DOMAIN PROTEIN (AFU_ORTHOLOGUE AFUA_4G00730)"/>
    <property type="match status" value="1"/>
</dbReference>
<name>A0AAE0DLX2_9LECA</name>
<gene>
    <name evidence="2" type="ORF">OEA41_002055</name>
</gene>
<proteinExistence type="predicted"/>
<dbReference type="Pfam" id="PF01814">
    <property type="entry name" value="Hemerythrin"/>
    <property type="match status" value="1"/>
</dbReference>
<evidence type="ECO:0000313" key="2">
    <source>
        <dbReference type="EMBL" id="KAK3174809.1"/>
    </source>
</evidence>
<dbReference type="AlphaFoldDB" id="A0AAE0DLX2"/>
<dbReference type="PANTHER" id="PTHR35585">
    <property type="entry name" value="HHE DOMAIN PROTEIN (AFU_ORTHOLOGUE AFUA_4G00730)"/>
    <property type="match status" value="1"/>
</dbReference>
<evidence type="ECO:0000259" key="1">
    <source>
        <dbReference type="Pfam" id="PF01814"/>
    </source>
</evidence>
<organism evidence="2 3">
    <name type="scientific">Lepraria neglecta</name>
    <dbReference type="NCBI Taxonomy" id="209136"/>
    <lineage>
        <taxon>Eukaryota</taxon>
        <taxon>Fungi</taxon>
        <taxon>Dikarya</taxon>
        <taxon>Ascomycota</taxon>
        <taxon>Pezizomycotina</taxon>
        <taxon>Lecanoromycetes</taxon>
        <taxon>OSLEUM clade</taxon>
        <taxon>Lecanoromycetidae</taxon>
        <taxon>Lecanorales</taxon>
        <taxon>Lecanorineae</taxon>
        <taxon>Stereocaulaceae</taxon>
        <taxon>Lepraria</taxon>
    </lineage>
</organism>
<keyword evidence="3" id="KW-1185">Reference proteome</keyword>
<evidence type="ECO:0000313" key="3">
    <source>
        <dbReference type="Proteomes" id="UP001276659"/>
    </source>
</evidence>
<reference evidence="2" key="1">
    <citation type="submission" date="2022-11" db="EMBL/GenBank/DDBJ databases">
        <title>Chromosomal genome sequence assembly and mating type (MAT) locus characterization of the leprose asexual lichenized fungus Lepraria neglecta (Nyl.) Erichsen.</title>
        <authorList>
            <person name="Allen J.L."/>
            <person name="Pfeffer B."/>
        </authorList>
    </citation>
    <scope>NUCLEOTIDE SEQUENCE</scope>
    <source>
        <strain evidence="2">Allen 5258</strain>
    </source>
</reference>
<dbReference type="Gene3D" id="1.20.120.520">
    <property type="entry name" value="nmb1532 protein domain like"/>
    <property type="match status" value="1"/>
</dbReference>